<sequence length="67" mass="7589">MSAYSFALLGIGLIIEQCLIGHSLLNRRVGIFLLLLISLAFMYWLPMYLGLPLSSKGFAMRMLPNWI</sequence>
<organism evidence="2 3">
    <name type="scientific">Crocosphaera watsonii WH 8502</name>
    <dbReference type="NCBI Taxonomy" id="423474"/>
    <lineage>
        <taxon>Bacteria</taxon>
        <taxon>Bacillati</taxon>
        <taxon>Cyanobacteriota</taxon>
        <taxon>Cyanophyceae</taxon>
        <taxon>Oscillatoriophycideae</taxon>
        <taxon>Chroococcales</taxon>
        <taxon>Aphanothecaceae</taxon>
        <taxon>Crocosphaera</taxon>
    </lineage>
</organism>
<feature type="transmembrane region" description="Helical" evidence="1">
    <location>
        <begin position="32"/>
        <end position="51"/>
    </location>
</feature>
<keyword evidence="1" id="KW-1133">Transmembrane helix</keyword>
<comment type="caution">
    <text evidence="2">The sequence shown here is derived from an EMBL/GenBank/DDBJ whole genome shotgun (WGS) entry which is preliminary data.</text>
</comment>
<evidence type="ECO:0000313" key="3">
    <source>
        <dbReference type="Proteomes" id="UP000018348"/>
    </source>
</evidence>
<dbReference type="AlphaFoldDB" id="T2IHE8"/>
<proteinExistence type="predicted"/>
<dbReference type="EMBL" id="CAQK01000736">
    <property type="protein sequence ID" value="CCQ52921.1"/>
    <property type="molecule type" value="Genomic_DNA"/>
</dbReference>
<reference evidence="2 3" key="1">
    <citation type="submission" date="2013-01" db="EMBL/GenBank/DDBJ databases">
        <authorList>
            <person name="Bench S."/>
        </authorList>
    </citation>
    <scope>NUCLEOTIDE SEQUENCE [LARGE SCALE GENOMIC DNA]</scope>
    <source>
        <strain evidence="2 3">WH 8502</strain>
    </source>
</reference>
<name>T2IHE8_CROWT</name>
<keyword evidence="1" id="KW-0812">Transmembrane</keyword>
<reference evidence="2 3" key="2">
    <citation type="submission" date="2013-09" db="EMBL/GenBank/DDBJ databases">
        <title>Whole genome comparison of six Crocosphaera watsonii strains with differing phenotypes.</title>
        <authorList>
            <person name="Bench S.R."/>
            <person name="Heller P."/>
            <person name="Frank I."/>
            <person name="Arciniega M."/>
            <person name="Shilova I.N."/>
            <person name="Zehr J.P."/>
        </authorList>
    </citation>
    <scope>NUCLEOTIDE SEQUENCE [LARGE SCALE GENOMIC DNA]</scope>
    <source>
        <strain evidence="2 3">WH 8502</strain>
    </source>
</reference>
<keyword evidence="1" id="KW-0472">Membrane</keyword>
<protein>
    <submittedName>
        <fullName evidence="2">Uncharacterized protein</fullName>
    </submittedName>
</protein>
<gene>
    <name evidence="2" type="ORF">CWATWH8502_3582</name>
</gene>
<feature type="transmembrane region" description="Helical" evidence="1">
    <location>
        <begin position="6"/>
        <end position="25"/>
    </location>
</feature>
<evidence type="ECO:0000313" key="2">
    <source>
        <dbReference type="EMBL" id="CCQ52921.1"/>
    </source>
</evidence>
<evidence type="ECO:0000256" key="1">
    <source>
        <dbReference type="SAM" id="Phobius"/>
    </source>
</evidence>
<accession>T2IHE8</accession>
<dbReference type="Proteomes" id="UP000018348">
    <property type="component" value="Unassembled WGS sequence"/>
</dbReference>